<feature type="binding site" evidence="8">
    <location>
        <position position="255"/>
    </location>
    <ligand>
        <name>Zn(2+)</name>
        <dbReference type="ChEBI" id="CHEBI:29105"/>
    </ligand>
</feature>
<evidence type="ECO:0000256" key="7">
    <source>
        <dbReference type="PIRSR" id="PIRSR001480-1"/>
    </source>
</evidence>
<dbReference type="Gene3D" id="1.10.441.10">
    <property type="entry name" value="Phosphomannose Isomerase, domain 2"/>
    <property type="match status" value="1"/>
</dbReference>
<comment type="cofactor">
    <cofactor evidence="8">
        <name>Zn(2+)</name>
        <dbReference type="ChEBI" id="CHEBI:29105"/>
    </cofactor>
    <text evidence="8">Binds 1 zinc ion per subunit.</text>
</comment>
<accession>A0A916TFY2</accession>
<evidence type="ECO:0000256" key="2">
    <source>
        <dbReference type="ARBA" id="ARBA00010772"/>
    </source>
</evidence>
<dbReference type="PANTHER" id="PTHR10309">
    <property type="entry name" value="MANNOSE-6-PHOSPHATE ISOMERASE"/>
    <property type="match status" value="1"/>
</dbReference>
<dbReference type="NCBIfam" id="TIGR00218">
    <property type="entry name" value="manA"/>
    <property type="match status" value="1"/>
</dbReference>
<dbReference type="Gene3D" id="2.60.120.10">
    <property type="entry name" value="Jelly Rolls"/>
    <property type="match status" value="2"/>
</dbReference>
<comment type="similarity">
    <text evidence="2">Belongs to the mannose-6-phosphate isomerase type 1 family.</text>
</comment>
<feature type="binding site" evidence="8">
    <location>
        <position position="108"/>
    </location>
    <ligand>
        <name>Zn(2+)</name>
        <dbReference type="ChEBI" id="CHEBI:29105"/>
    </ligand>
</feature>
<dbReference type="AlphaFoldDB" id="A0A916TFY2"/>
<proteinExistence type="inferred from homology"/>
<dbReference type="InterPro" id="IPR011051">
    <property type="entry name" value="RmlC_Cupin_sf"/>
</dbReference>
<keyword evidence="11" id="KW-1185">Reference proteome</keyword>
<dbReference type="CDD" id="cd07011">
    <property type="entry name" value="cupin_PMI_type_I_N"/>
    <property type="match status" value="1"/>
</dbReference>
<dbReference type="GO" id="GO:0008270">
    <property type="term" value="F:zinc ion binding"/>
    <property type="evidence" value="ECO:0007669"/>
    <property type="project" value="InterPro"/>
</dbReference>
<feature type="binding site" evidence="8">
    <location>
        <position position="106"/>
    </location>
    <ligand>
        <name>Zn(2+)</name>
        <dbReference type="ChEBI" id="CHEBI:29105"/>
    </ligand>
</feature>
<keyword evidence="5 8" id="KW-0862">Zinc</keyword>
<dbReference type="EC" id="5.3.1.8" evidence="3"/>
<dbReference type="GO" id="GO:0005975">
    <property type="term" value="P:carbohydrate metabolic process"/>
    <property type="evidence" value="ECO:0007669"/>
    <property type="project" value="InterPro"/>
</dbReference>
<evidence type="ECO:0000256" key="6">
    <source>
        <dbReference type="ARBA" id="ARBA00023235"/>
    </source>
</evidence>
<dbReference type="SUPFAM" id="SSF51182">
    <property type="entry name" value="RmlC-like cupins"/>
    <property type="match status" value="1"/>
</dbReference>
<keyword evidence="4 8" id="KW-0479">Metal-binding</keyword>
<sequence>MIEDSTVAAQTRVIGKLRPQIKMSAWGSRTVLAELTGRPSPAEQPEAELWMGAHEAAPAGIRGTTLDALVARDPVAALGPRVAEHFGGRFPFLLKILAPQTVLSIQVHPDAEQALDAAPGTYVDRWPKPESLVAVTDFEIFAGVRAYADVRRVVESLAVPELSRMVDDVAGSRAPVTDLLVNLLRAPASEQDVLVRGVVSACGSGLSGPDAAAFDAVLRAAEQFPGDIGAVVLLLMVHRVLEPGDYIFVPAGVLHAYVRGTCVELLANSDNIVRAGLTPKPLNIDELLRIVNTDREMVPERPTPGRVHSFPVDVPHFQLHVVEPGEGAIQLPGTDRPRIALALHHPVTITCGDTRLELAAGESCFLGAGECAATVSGDGTVYLATSGMAN</sequence>
<dbReference type="Proteomes" id="UP000636793">
    <property type="component" value="Unassembled WGS sequence"/>
</dbReference>
<evidence type="ECO:0000259" key="9">
    <source>
        <dbReference type="Pfam" id="PF20511"/>
    </source>
</evidence>
<evidence type="ECO:0000256" key="4">
    <source>
        <dbReference type="ARBA" id="ARBA00022723"/>
    </source>
</evidence>
<dbReference type="EMBL" id="BMHI01000006">
    <property type="protein sequence ID" value="GGB43593.1"/>
    <property type="molecule type" value="Genomic_DNA"/>
</dbReference>
<feature type="binding site" evidence="8">
    <location>
        <position position="130"/>
    </location>
    <ligand>
        <name>Zn(2+)</name>
        <dbReference type="ChEBI" id="CHEBI:29105"/>
    </ligand>
</feature>
<dbReference type="InterPro" id="IPR016305">
    <property type="entry name" value="Mannose-6-P_Isomerase"/>
</dbReference>
<evidence type="ECO:0000313" key="10">
    <source>
        <dbReference type="EMBL" id="GGB43593.1"/>
    </source>
</evidence>
<dbReference type="Pfam" id="PF20511">
    <property type="entry name" value="PMI_typeI_cat"/>
    <property type="match status" value="1"/>
</dbReference>
<reference evidence="10" key="2">
    <citation type="submission" date="2020-09" db="EMBL/GenBank/DDBJ databases">
        <authorList>
            <person name="Sun Q."/>
            <person name="Zhou Y."/>
        </authorList>
    </citation>
    <scope>NUCLEOTIDE SEQUENCE</scope>
    <source>
        <strain evidence="10">CGMCC 1.15085</strain>
    </source>
</reference>
<evidence type="ECO:0000256" key="8">
    <source>
        <dbReference type="PIRSR" id="PIRSR001480-2"/>
    </source>
</evidence>
<comment type="caution">
    <text evidence="10">The sequence shown here is derived from an EMBL/GenBank/DDBJ whole genome shotgun (WGS) entry which is preliminary data.</text>
</comment>
<dbReference type="PIRSF" id="PIRSF001480">
    <property type="entry name" value="Mannose-6-phosphate_isomerase"/>
    <property type="match status" value="1"/>
</dbReference>
<evidence type="ECO:0000256" key="5">
    <source>
        <dbReference type="ARBA" id="ARBA00022833"/>
    </source>
</evidence>
<evidence type="ECO:0000256" key="3">
    <source>
        <dbReference type="ARBA" id="ARBA00011956"/>
    </source>
</evidence>
<dbReference type="PRINTS" id="PR00714">
    <property type="entry name" value="MAN6PISMRASE"/>
</dbReference>
<evidence type="ECO:0000256" key="1">
    <source>
        <dbReference type="ARBA" id="ARBA00000757"/>
    </source>
</evidence>
<organism evidence="10 11">
    <name type="scientific">Flexivirga endophytica</name>
    <dbReference type="NCBI Taxonomy" id="1849103"/>
    <lineage>
        <taxon>Bacteria</taxon>
        <taxon>Bacillati</taxon>
        <taxon>Actinomycetota</taxon>
        <taxon>Actinomycetes</taxon>
        <taxon>Micrococcales</taxon>
        <taxon>Dermacoccaceae</taxon>
        <taxon>Flexivirga</taxon>
    </lineage>
</organism>
<dbReference type="GO" id="GO:0009298">
    <property type="term" value="P:GDP-mannose biosynthetic process"/>
    <property type="evidence" value="ECO:0007669"/>
    <property type="project" value="InterPro"/>
</dbReference>
<comment type="catalytic activity">
    <reaction evidence="1">
        <text>D-mannose 6-phosphate = D-fructose 6-phosphate</text>
        <dbReference type="Rhea" id="RHEA:12356"/>
        <dbReference type="ChEBI" id="CHEBI:58735"/>
        <dbReference type="ChEBI" id="CHEBI:61527"/>
        <dbReference type="EC" id="5.3.1.8"/>
    </reaction>
</comment>
<feature type="active site" evidence="7">
    <location>
        <position position="274"/>
    </location>
</feature>
<dbReference type="GO" id="GO:0005829">
    <property type="term" value="C:cytosol"/>
    <property type="evidence" value="ECO:0007669"/>
    <property type="project" value="TreeGrafter"/>
</dbReference>
<dbReference type="InterPro" id="IPR001250">
    <property type="entry name" value="Man6P_Isoase-1"/>
</dbReference>
<gene>
    <name evidence="10" type="primary">manA</name>
    <name evidence="10" type="ORF">GCM10011492_38230</name>
</gene>
<protein>
    <recommendedName>
        <fullName evidence="3">mannose-6-phosphate isomerase</fullName>
        <ecNumber evidence="3">5.3.1.8</ecNumber>
    </recommendedName>
</protein>
<dbReference type="PANTHER" id="PTHR10309:SF0">
    <property type="entry name" value="MANNOSE-6-PHOSPHATE ISOMERASE"/>
    <property type="match status" value="1"/>
</dbReference>
<keyword evidence="6 10" id="KW-0413">Isomerase</keyword>
<reference evidence="10" key="1">
    <citation type="journal article" date="2014" name="Int. J. Syst. Evol. Microbiol.">
        <title>Complete genome sequence of Corynebacterium casei LMG S-19264T (=DSM 44701T), isolated from a smear-ripened cheese.</title>
        <authorList>
            <consortium name="US DOE Joint Genome Institute (JGI-PGF)"/>
            <person name="Walter F."/>
            <person name="Albersmeier A."/>
            <person name="Kalinowski J."/>
            <person name="Ruckert C."/>
        </authorList>
    </citation>
    <scope>NUCLEOTIDE SEQUENCE</scope>
    <source>
        <strain evidence="10">CGMCC 1.15085</strain>
    </source>
</reference>
<dbReference type="GO" id="GO:0004476">
    <property type="term" value="F:mannose-6-phosphate isomerase activity"/>
    <property type="evidence" value="ECO:0007669"/>
    <property type="project" value="UniProtKB-EC"/>
</dbReference>
<feature type="domain" description="Phosphomannose isomerase type I catalytic" evidence="9">
    <location>
        <begin position="16"/>
        <end position="145"/>
    </location>
</feature>
<name>A0A916TFY2_9MICO</name>
<dbReference type="InterPro" id="IPR014710">
    <property type="entry name" value="RmlC-like_jellyroll"/>
</dbReference>
<dbReference type="InterPro" id="IPR046457">
    <property type="entry name" value="PMI_typeI_cat"/>
</dbReference>
<evidence type="ECO:0000313" key="11">
    <source>
        <dbReference type="Proteomes" id="UP000636793"/>
    </source>
</evidence>